<keyword evidence="4 6" id="KW-0573">Peptidoglycan synthesis</keyword>
<feature type="active site" description="Nucleophile" evidence="6">
    <location>
        <position position="461"/>
    </location>
</feature>
<keyword evidence="10" id="KW-1185">Reference proteome</keyword>
<keyword evidence="2" id="KW-0808">Transferase</keyword>
<dbReference type="Gene3D" id="2.40.440.10">
    <property type="entry name" value="L,D-transpeptidase catalytic domain-like"/>
    <property type="match status" value="1"/>
</dbReference>
<evidence type="ECO:0000256" key="3">
    <source>
        <dbReference type="ARBA" id="ARBA00022960"/>
    </source>
</evidence>
<dbReference type="PANTHER" id="PTHR30582:SF33">
    <property type="entry name" value="EXPORTED PROTEIN"/>
    <property type="match status" value="1"/>
</dbReference>
<dbReference type="Gene3D" id="3.10.20.800">
    <property type="match status" value="1"/>
</dbReference>
<dbReference type="InterPro" id="IPR038054">
    <property type="entry name" value="LD_TPept-like_central_sf"/>
</dbReference>
<keyword evidence="5 6" id="KW-0961">Cell wall biogenesis/degradation</keyword>
<keyword evidence="3 6" id="KW-0133">Cell shape</keyword>
<comment type="pathway">
    <text evidence="1 6">Cell wall biogenesis; peptidoglycan biosynthesis.</text>
</comment>
<dbReference type="InterPro" id="IPR050979">
    <property type="entry name" value="LD-transpeptidase"/>
</dbReference>
<accession>A0A4R9C5J6</accession>
<feature type="transmembrane region" description="Helical" evidence="7">
    <location>
        <begin position="39"/>
        <end position="58"/>
    </location>
</feature>
<comment type="caution">
    <text evidence="9">The sequence shown here is derived from an EMBL/GenBank/DDBJ whole genome shotgun (WGS) entry which is preliminary data.</text>
</comment>
<dbReference type="InterPro" id="IPR022029">
    <property type="entry name" value="YoaR-like_PG-bd"/>
</dbReference>
<dbReference type="GO" id="GO:0071555">
    <property type="term" value="P:cell wall organization"/>
    <property type="evidence" value="ECO:0007669"/>
    <property type="project" value="UniProtKB-UniRule"/>
</dbReference>
<evidence type="ECO:0000256" key="6">
    <source>
        <dbReference type="PROSITE-ProRule" id="PRU01373"/>
    </source>
</evidence>
<feature type="domain" description="L,D-TPase catalytic" evidence="8">
    <location>
        <begin position="358"/>
        <end position="485"/>
    </location>
</feature>
<dbReference type="GO" id="GO:0005576">
    <property type="term" value="C:extracellular region"/>
    <property type="evidence" value="ECO:0007669"/>
    <property type="project" value="TreeGrafter"/>
</dbReference>
<dbReference type="AlphaFoldDB" id="A0A4R9C5J6"/>
<dbReference type="PANTHER" id="PTHR30582">
    <property type="entry name" value="L,D-TRANSPEPTIDASE"/>
    <property type="match status" value="1"/>
</dbReference>
<evidence type="ECO:0000256" key="4">
    <source>
        <dbReference type="ARBA" id="ARBA00022984"/>
    </source>
</evidence>
<gene>
    <name evidence="9" type="ORF">EQF91_01245</name>
</gene>
<keyword evidence="7" id="KW-1133">Transmembrane helix</keyword>
<organism evidence="9 10">
    <name type="scientific">Helcococcus ovis</name>
    <dbReference type="NCBI Taxonomy" id="72026"/>
    <lineage>
        <taxon>Bacteria</taxon>
        <taxon>Bacillati</taxon>
        <taxon>Bacillota</taxon>
        <taxon>Tissierellia</taxon>
        <taxon>Tissierellales</taxon>
        <taxon>Peptoniphilaceae</taxon>
        <taxon>Helcococcus</taxon>
    </lineage>
</organism>
<evidence type="ECO:0000313" key="9">
    <source>
        <dbReference type="EMBL" id="TFF67278.1"/>
    </source>
</evidence>
<dbReference type="InterPro" id="IPR005490">
    <property type="entry name" value="LD_TPept_cat_dom"/>
</dbReference>
<dbReference type="GO" id="GO:0008360">
    <property type="term" value="P:regulation of cell shape"/>
    <property type="evidence" value="ECO:0007669"/>
    <property type="project" value="UniProtKB-UniRule"/>
</dbReference>
<keyword evidence="7" id="KW-0472">Membrane</keyword>
<keyword evidence="7" id="KW-0812">Transmembrane</keyword>
<evidence type="ECO:0000256" key="2">
    <source>
        <dbReference type="ARBA" id="ARBA00022679"/>
    </source>
</evidence>
<evidence type="ECO:0000259" key="8">
    <source>
        <dbReference type="PROSITE" id="PS52029"/>
    </source>
</evidence>
<reference evidence="9 10" key="1">
    <citation type="submission" date="2019-01" db="EMBL/GenBank/DDBJ databases">
        <title>Draft Genome Sequences of Helcococcus ovis Strains Isolated from the Uterus and Vagina of Dairy Cows with Metritis.</title>
        <authorList>
            <person name="Cunha F."/>
            <person name="Jeon S.J."/>
            <person name="Kutzer P."/>
            <person name="Galvao K.N."/>
        </authorList>
    </citation>
    <scope>NUCLEOTIDE SEQUENCE [LARGE SCALE GENOMIC DNA]</scope>
    <source>
        <strain evidence="9 10">KG-37</strain>
    </source>
</reference>
<dbReference type="SUPFAM" id="SSF141523">
    <property type="entry name" value="L,D-transpeptidase catalytic domain-like"/>
    <property type="match status" value="1"/>
</dbReference>
<evidence type="ECO:0000256" key="5">
    <source>
        <dbReference type="ARBA" id="ARBA00023316"/>
    </source>
</evidence>
<feature type="active site" description="Proton donor/acceptor" evidence="6">
    <location>
        <position position="440"/>
    </location>
</feature>
<dbReference type="Pfam" id="PF12229">
    <property type="entry name" value="PG_binding_4"/>
    <property type="match status" value="2"/>
</dbReference>
<evidence type="ECO:0000313" key="10">
    <source>
        <dbReference type="Proteomes" id="UP000297454"/>
    </source>
</evidence>
<dbReference type="Proteomes" id="UP000297454">
    <property type="component" value="Unassembled WGS sequence"/>
</dbReference>
<dbReference type="EMBL" id="SCFR01000003">
    <property type="protein sequence ID" value="TFF67278.1"/>
    <property type="molecule type" value="Genomic_DNA"/>
</dbReference>
<evidence type="ECO:0000256" key="1">
    <source>
        <dbReference type="ARBA" id="ARBA00004752"/>
    </source>
</evidence>
<dbReference type="PROSITE" id="PS52029">
    <property type="entry name" value="LD_TPASE"/>
    <property type="match status" value="1"/>
</dbReference>
<evidence type="ECO:0000256" key="7">
    <source>
        <dbReference type="SAM" id="Phobius"/>
    </source>
</evidence>
<dbReference type="GO" id="GO:0018104">
    <property type="term" value="P:peptidoglycan-protein cross-linking"/>
    <property type="evidence" value="ECO:0007669"/>
    <property type="project" value="TreeGrafter"/>
</dbReference>
<dbReference type="GO" id="GO:0071972">
    <property type="term" value="F:peptidoglycan L,D-transpeptidase activity"/>
    <property type="evidence" value="ECO:0007669"/>
    <property type="project" value="TreeGrafter"/>
</dbReference>
<protein>
    <submittedName>
        <fullName evidence="9">Peptidoglycan-binding protein</fullName>
    </submittedName>
</protein>
<sequence length="512" mass="58670">MGRVFCPFFIFKSNCLNKTFVVIYISIGMEGKMKNKKHLLYIFISFIIIYLIGVFIFSEFSYPGTKINGNNKSFVLLNNLFKNEENSNLKSKLQIEGRNNKKLDIRYSDIELNKKIKKVNNAPNQNALIWPIDIFKSHNYSVEYDVVYNKKALENILKSSDLKKNTINPVDAKIEYNGKDYIITDHKLGDNLNIDKTILSINDALVKGKNKLILDKEYINPKLLSDSKQIKEDLNKIKKIAKLNYLFDFEDRKFELKGKDIFEMYNVENGKYVLDKEKIEKYVIKIARQTNTYAKEHKFKATGLGEITVPGGIYGWKMDVDKTVENLIKMIGANEGGRVKIVYEMEAMHRGKDDIGNTYIEIDLSRQHMWFYKDGKLLVDTDIISGDARSRNATTPTGVNKIWSKERGKKLVGSNAITGEDYVYPVEYWMPVGWTGSGIHDTSTREEYGGSIYKTWGSSSCINTPPAAMKKIFENVPINTAVVIYESSTNLSPTEFEKQEMIRKGEAKADVD</sequence>
<proteinExistence type="predicted"/>
<dbReference type="GO" id="GO:0016740">
    <property type="term" value="F:transferase activity"/>
    <property type="evidence" value="ECO:0007669"/>
    <property type="project" value="UniProtKB-KW"/>
</dbReference>
<dbReference type="UniPathway" id="UPA00219"/>
<dbReference type="CDD" id="cd16913">
    <property type="entry name" value="YkuD_like"/>
    <property type="match status" value="1"/>
</dbReference>
<dbReference type="Pfam" id="PF03734">
    <property type="entry name" value="YkuD"/>
    <property type="match status" value="1"/>
</dbReference>
<dbReference type="InterPro" id="IPR038063">
    <property type="entry name" value="Transpep_catalytic_dom"/>
</dbReference>
<name>A0A4R9C5J6_9FIRM</name>
<dbReference type="SUPFAM" id="SSF143985">
    <property type="entry name" value="L,D-transpeptidase pre-catalytic domain-like"/>
    <property type="match status" value="1"/>
</dbReference>